<keyword evidence="1" id="KW-0805">Transcription regulation</keyword>
<evidence type="ECO:0000256" key="2">
    <source>
        <dbReference type="ARBA" id="ARBA00023125"/>
    </source>
</evidence>
<dbReference type="PANTHER" id="PTHR33204">
    <property type="entry name" value="TRANSCRIPTIONAL REGULATOR, MARR FAMILY"/>
    <property type="match status" value="1"/>
</dbReference>
<dbReference type="PROSITE" id="PS51118">
    <property type="entry name" value="HTH_HXLR"/>
    <property type="match status" value="1"/>
</dbReference>
<evidence type="ECO:0000259" key="4">
    <source>
        <dbReference type="PROSITE" id="PS51118"/>
    </source>
</evidence>
<evidence type="ECO:0000313" key="6">
    <source>
        <dbReference type="Proteomes" id="UP001139485"/>
    </source>
</evidence>
<evidence type="ECO:0000313" key="5">
    <source>
        <dbReference type="EMBL" id="MCM0620065.1"/>
    </source>
</evidence>
<dbReference type="InterPro" id="IPR002577">
    <property type="entry name" value="HTH_HxlR"/>
</dbReference>
<dbReference type="SUPFAM" id="SSF46785">
    <property type="entry name" value="Winged helix' DNA-binding domain"/>
    <property type="match status" value="1"/>
</dbReference>
<dbReference type="InterPro" id="IPR036390">
    <property type="entry name" value="WH_DNA-bd_sf"/>
</dbReference>
<dbReference type="Gene3D" id="1.10.10.10">
    <property type="entry name" value="Winged helix-like DNA-binding domain superfamily/Winged helix DNA-binding domain"/>
    <property type="match status" value="1"/>
</dbReference>
<feature type="domain" description="HTH hxlR-type" evidence="4">
    <location>
        <begin position="24"/>
        <end position="122"/>
    </location>
</feature>
<keyword evidence="2" id="KW-0238">DNA-binding</keyword>
<sequence>MSPTSPAAAALEVDQTPDPYTAACPTRTVLDRVGDRWTMLVLLLLAQRTHRFSELSRAIEGISPKVLTQTLRGLERDGLLVREVHAEVPPRVEYTLTPLGGTLVDAVAGLDRWARVHIGEVEAARAAYDAG</sequence>
<dbReference type="AlphaFoldDB" id="A0A9X2IFT2"/>
<dbReference type="EMBL" id="JAMOIL010000008">
    <property type="protein sequence ID" value="MCM0620065.1"/>
    <property type="molecule type" value="Genomic_DNA"/>
</dbReference>
<evidence type="ECO:0000256" key="1">
    <source>
        <dbReference type="ARBA" id="ARBA00023015"/>
    </source>
</evidence>
<accession>A0A9X2IFT2</accession>
<comment type="caution">
    <text evidence="5">The sequence shown here is derived from an EMBL/GenBank/DDBJ whole genome shotgun (WGS) entry which is preliminary data.</text>
</comment>
<keyword evidence="6" id="KW-1185">Reference proteome</keyword>
<dbReference type="Pfam" id="PF01638">
    <property type="entry name" value="HxlR"/>
    <property type="match status" value="1"/>
</dbReference>
<dbReference type="PANTHER" id="PTHR33204:SF39">
    <property type="entry name" value="TRANSCRIPTIONAL REGULATORY PROTEIN"/>
    <property type="match status" value="1"/>
</dbReference>
<dbReference type="GO" id="GO:0003677">
    <property type="term" value="F:DNA binding"/>
    <property type="evidence" value="ECO:0007669"/>
    <property type="project" value="UniProtKB-KW"/>
</dbReference>
<evidence type="ECO:0000256" key="3">
    <source>
        <dbReference type="ARBA" id="ARBA00023163"/>
    </source>
</evidence>
<gene>
    <name evidence="5" type="ORF">M8330_07115</name>
</gene>
<proteinExistence type="predicted"/>
<dbReference type="Proteomes" id="UP001139485">
    <property type="component" value="Unassembled WGS sequence"/>
</dbReference>
<name>A0A9X2IFT2_9ACTN</name>
<dbReference type="RefSeq" id="WP_250826752.1">
    <property type="nucleotide sequence ID" value="NZ_JAMOIL010000008.1"/>
</dbReference>
<dbReference type="InterPro" id="IPR036388">
    <property type="entry name" value="WH-like_DNA-bd_sf"/>
</dbReference>
<organism evidence="5 6">
    <name type="scientific">Nocardioides bruguierae</name>
    <dbReference type="NCBI Taxonomy" id="2945102"/>
    <lineage>
        <taxon>Bacteria</taxon>
        <taxon>Bacillati</taxon>
        <taxon>Actinomycetota</taxon>
        <taxon>Actinomycetes</taxon>
        <taxon>Propionibacteriales</taxon>
        <taxon>Nocardioidaceae</taxon>
        <taxon>Nocardioides</taxon>
    </lineage>
</organism>
<protein>
    <submittedName>
        <fullName evidence="5">Helix-turn-helix transcriptional regulator</fullName>
    </submittedName>
</protein>
<reference evidence="5" key="1">
    <citation type="submission" date="2022-05" db="EMBL/GenBank/DDBJ databases">
        <authorList>
            <person name="Tuo L."/>
        </authorList>
    </citation>
    <scope>NUCLEOTIDE SEQUENCE</scope>
    <source>
        <strain evidence="5">BSK12Z-4</strain>
    </source>
</reference>
<keyword evidence="3" id="KW-0804">Transcription</keyword>